<keyword evidence="2" id="KW-1185">Reference proteome</keyword>
<dbReference type="STRING" id="1445510.YC6258_01312"/>
<gene>
    <name evidence="1" type="ORF">YC6258_01312</name>
</gene>
<dbReference type="HOGENOM" id="CLU_3310510_0_0_6"/>
<reference evidence="1 2" key="1">
    <citation type="submission" date="2014-01" db="EMBL/GenBank/DDBJ databases">
        <title>Full genme sequencing of cellulolytic bacterium Gynuella sunshinyii YC6258T gen. nov., sp. nov.</title>
        <authorList>
            <person name="Khan H."/>
            <person name="Chung E.J."/>
            <person name="Chung Y.R."/>
        </authorList>
    </citation>
    <scope>NUCLEOTIDE SEQUENCE [LARGE SCALE GENOMIC DNA]</scope>
    <source>
        <strain evidence="1 2">YC6258</strain>
    </source>
</reference>
<name>A0A0C5V1F2_9GAMM</name>
<accession>A0A0C5V1F2</accession>
<organism evidence="1 2">
    <name type="scientific">Gynuella sunshinyii YC6258</name>
    <dbReference type="NCBI Taxonomy" id="1445510"/>
    <lineage>
        <taxon>Bacteria</taxon>
        <taxon>Pseudomonadati</taxon>
        <taxon>Pseudomonadota</taxon>
        <taxon>Gammaproteobacteria</taxon>
        <taxon>Oceanospirillales</taxon>
        <taxon>Saccharospirillaceae</taxon>
        <taxon>Gynuella</taxon>
    </lineage>
</organism>
<dbReference type="AlphaFoldDB" id="A0A0C5V1F2"/>
<dbReference type="KEGG" id="gsn:YC6258_01312"/>
<evidence type="ECO:0000313" key="2">
    <source>
        <dbReference type="Proteomes" id="UP000032266"/>
    </source>
</evidence>
<sequence>MKLIETASWKFYLQTLVIINPDSIYVGLYRMIRECISIS</sequence>
<evidence type="ECO:0000313" key="1">
    <source>
        <dbReference type="EMBL" id="AJQ93360.1"/>
    </source>
</evidence>
<protein>
    <submittedName>
        <fullName evidence="1">Uncharacterized protein</fullName>
    </submittedName>
</protein>
<proteinExistence type="predicted"/>
<dbReference type="EMBL" id="CP007142">
    <property type="protein sequence ID" value="AJQ93360.1"/>
    <property type="molecule type" value="Genomic_DNA"/>
</dbReference>
<dbReference type="Proteomes" id="UP000032266">
    <property type="component" value="Chromosome"/>
</dbReference>